<keyword evidence="4" id="KW-0812">Transmembrane</keyword>
<keyword evidence="4" id="KW-0472">Membrane</keyword>
<evidence type="ECO:0000256" key="3">
    <source>
        <dbReference type="PROSITE-ProRule" id="PRU00339"/>
    </source>
</evidence>
<dbReference type="Pfam" id="PF13174">
    <property type="entry name" value="TPR_6"/>
    <property type="match status" value="1"/>
</dbReference>
<organism evidence="5 6">
    <name type="scientific">Candidatus Magnetoglobus multicellularis str. Araruama</name>
    <dbReference type="NCBI Taxonomy" id="890399"/>
    <lineage>
        <taxon>Bacteria</taxon>
        <taxon>Pseudomonadati</taxon>
        <taxon>Thermodesulfobacteriota</taxon>
        <taxon>Desulfobacteria</taxon>
        <taxon>Desulfobacterales</taxon>
        <taxon>Desulfobacteraceae</taxon>
        <taxon>Candidatus Magnetoglobus</taxon>
    </lineage>
</organism>
<evidence type="ECO:0000256" key="2">
    <source>
        <dbReference type="ARBA" id="ARBA00022803"/>
    </source>
</evidence>
<dbReference type="PROSITE" id="PS50005">
    <property type="entry name" value="TPR"/>
    <property type="match status" value="2"/>
</dbReference>
<keyword evidence="1" id="KW-0677">Repeat</keyword>
<sequence length="498" mass="58445">MDRTTRFPLTFFVTFILMLYTLTIPALSERTRSNPYLDLGIFAFEEGDFKTALSHLKRAMLKQPDNPVVFYYLGKTFQKMKRYQEARQYYDQAYRIDPDLNGLLYDRAYFNYLTHQYESALKDFSQVAKATPGNMMASYYAGICAFKTDQHHIALQYFLTTAKTSANARDNSQYYAAVCYLQTGNPSQARSLFGQIVKQTQSKTLKKDAQKWLEYINLNPSLFRPYHLYFSFSMTYDDNVTLTSPQDDTVSDEDDLIMKAFVGGSYNFIQSPTFTMGLGYRHFQSNHVDLGEYNLTSSTGEFYVTYHRQNTTQSLYLTPEHYWLDNKNYMSCQRLMYDVQWQRSKLFKLMANFEFAINDHFDNGDYDAQSTSFDIGFEQAMPDNKDITFFSHFRVINNAAKGLDKKYQKGLVRFGLTYQHKELDWVFGGDYSVKQYMHINPSFEKRRNDKLLSFHTSISVKNFSIQPVFKIEHMNNSSDIDDFDYRKTAISFSLRYLY</sequence>
<dbReference type="SUPFAM" id="SSF48452">
    <property type="entry name" value="TPR-like"/>
    <property type="match status" value="1"/>
</dbReference>
<dbReference type="Pfam" id="PF14559">
    <property type="entry name" value="TPR_19"/>
    <property type="match status" value="1"/>
</dbReference>
<dbReference type="AlphaFoldDB" id="A0A1V1P4G8"/>
<dbReference type="InterPro" id="IPR011990">
    <property type="entry name" value="TPR-like_helical_dom_sf"/>
</dbReference>
<feature type="repeat" description="TPR" evidence="3">
    <location>
        <begin position="67"/>
        <end position="100"/>
    </location>
</feature>
<dbReference type="InterPro" id="IPR019734">
    <property type="entry name" value="TPR_rpt"/>
</dbReference>
<evidence type="ECO:0000313" key="6">
    <source>
        <dbReference type="Proteomes" id="UP000189670"/>
    </source>
</evidence>
<protein>
    <submittedName>
        <fullName evidence="5">TPR repeat-containing protein</fullName>
    </submittedName>
</protein>
<proteinExistence type="predicted"/>
<dbReference type="InterPro" id="IPR050498">
    <property type="entry name" value="Ycf3"/>
</dbReference>
<dbReference type="EMBL" id="ATBP01000560">
    <property type="protein sequence ID" value="ETR69789.1"/>
    <property type="molecule type" value="Genomic_DNA"/>
</dbReference>
<evidence type="ECO:0000256" key="1">
    <source>
        <dbReference type="ARBA" id="ARBA00022737"/>
    </source>
</evidence>
<feature type="repeat" description="TPR" evidence="3">
    <location>
        <begin position="33"/>
        <end position="66"/>
    </location>
</feature>
<comment type="caution">
    <text evidence="5">The sequence shown here is derived from an EMBL/GenBank/DDBJ whole genome shotgun (WGS) entry which is preliminary data.</text>
</comment>
<dbReference type="SMART" id="SM00028">
    <property type="entry name" value="TPR"/>
    <property type="match status" value="3"/>
</dbReference>
<dbReference type="Proteomes" id="UP000189670">
    <property type="component" value="Unassembled WGS sequence"/>
</dbReference>
<reference evidence="6" key="1">
    <citation type="submission" date="2012-11" db="EMBL/GenBank/DDBJ databases">
        <authorList>
            <person name="Lucero-Rivera Y.E."/>
            <person name="Tovar-Ramirez D."/>
        </authorList>
    </citation>
    <scope>NUCLEOTIDE SEQUENCE [LARGE SCALE GENOMIC DNA]</scope>
    <source>
        <strain evidence="6">Araruama</strain>
    </source>
</reference>
<name>A0A1V1P4G8_9BACT</name>
<keyword evidence="2 3" id="KW-0802">TPR repeat</keyword>
<dbReference type="Gene3D" id="1.25.40.10">
    <property type="entry name" value="Tetratricopeptide repeat domain"/>
    <property type="match status" value="2"/>
</dbReference>
<dbReference type="PROSITE" id="PS50293">
    <property type="entry name" value="TPR_REGION"/>
    <property type="match status" value="1"/>
</dbReference>
<keyword evidence="4" id="KW-1133">Transmembrane helix</keyword>
<gene>
    <name evidence="5" type="ORF">OMM_03697</name>
</gene>
<dbReference type="PANTHER" id="PTHR44858:SF1">
    <property type="entry name" value="UDP-N-ACETYLGLUCOSAMINE--PEPTIDE N-ACETYLGLUCOSAMINYLTRANSFERASE SPINDLY-RELATED"/>
    <property type="match status" value="1"/>
</dbReference>
<evidence type="ECO:0000256" key="4">
    <source>
        <dbReference type="SAM" id="Phobius"/>
    </source>
</evidence>
<evidence type="ECO:0000313" key="5">
    <source>
        <dbReference type="EMBL" id="ETR69789.1"/>
    </source>
</evidence>
<dbReference type="PANTHER" id="PTHR44858">
    <property type="entry name" value="TETRATRICOPEPTIDE REPEAT PROTEIN 6"/>
    <property type="match status" value="1"/>
</dbReference>
<feature type="transmembrane region" description="Helical" evidence="4">
    <location>
        <begin position="7"/>
        <end position="27"/>
    </location>
</feature>
<accession>A0A1V1P4G8</accession>